<dbReference type="KEGG" id="vg:55608201"/>
<reference evidence="2" key="1">
    <citation type="submission" date="2018-03" db="EMBL/GenBank/DDBJ databases">
        <authorList>
            <person name="Keele B.F."/>
        </authorList>
    </citation>
    <scope>NUCLEOTIDE SEQUENCE [LARGE SCALE GENOMIC DNA]</scope>
</reference>
<gene>
    <name evidence="1" type="primary">42</name>
    <name evidence="1" type="ORF">SEA_TCHEN_42</name>
</gene>
<name>A0A2S1PD05_9CAUD</name>
<dbReference type="Proteomes" id="UP000246238">
    <property type="component" value="Segment"/>
</dbReference>
<organism evidence="1 2">
    <name type="scientific">Mycobacterium phage TChen</name>
    <dbReference type="NCBI Taxonomy" id="2163598"/>
    <lineage>
        <taxon>Viruses</taxon>
        <taxon>Duplodnaviria</taxon>
        <taxon>Heunggongvirae</taxon>
        <taxon>Uroviricota</taxon>
        <taxon>Caudoviricetes</taxon>
        <taxon>Gracegardnervirinae</taxon>
        <taxon>Thetabobvirus</taxon>
        <taxon>Thetabobvirus tchen</taxon>
        <taxon>Mycobacterium virus TChen</taxon>
    </lineage>
</organism>
<dbReference type="GeneID" id="55608201"/>
<sequence length="60" mass="6341">MTGRGVVPEPERTQLLEAAAAAAELPRAVRAANEAGGSVREIAALIGKSTNTIQRWLKEN</sequence>
<evidence type="ECO:0000313" key="1">
    <source>
        <dbReference type="EMBL" id="AWH14442.1"/>
    </source>
</evidence>
<dbReference type="Pfam" id="PF13384">
    <property type="entry name" value="HTH_23"/>
    <property type="match status" value="1"/>
</dbReference>
<keyword evidence="2" id="KW-1185">Reference proteome</keyword>
<protein>
    <submittedName>
        <fullName evidence="1">Uncharacterized protein</fullName>
    </submittedName>
</protein>
<accession>A0A2S1PD05</accession>
<dbReference type="RefSeq" id="YP_009837998.1">
    <property type="nucleotide sequence ID" value="NC_048705.1"/>
</dbReference>
<proteinExistence type="predicted"/>
<dbReference type="EMBL" id="MH077585">
    <property type="protein sequence ID" value="AWH14442.1"/>
    <property type="molecule type" value="Genomic_DNA"/>
</dbReference>
<evidence type="ECO:0000313" key="2">
    <source>
        <dbReference type="Proteomes" id="UP000246238"/>
    </source>
</evidence>